<reference evidence="3" key="1">
    <citation type="submission" date="2015-05" db="EMBL/GenBank/DDBJ databases">
        <title>The complete genome of Altererythrobacter atlanticus strain 26DY36.</title>
        <authorList>
            <person name="Wu Y.-H."/>
            <person name="Cheng H."/>
            <person name="Wu X.-W."/>
        </authorList>
    </citation>
    <scope>NUCLEOTIDE SEQUENCE [LARGE SCALE GENOMIC DNA]</scope>
    <source>
        <strain evidence="3">26DY36</strain>
    </source>
</reference>
<name>A0A0F7KS74_9SPHN</name>
<evidence type="ECO:0000313" key="3">
    <source>
        <dbReference type="EMBL" id="AKH42409.1"/>
    </source>
</evidence>
<dbReference type="Pfam" id="PF13739">
    <property type="entry name" value="PdaC"/>
    <property type="match status" value="1"/>
</dbReference>
<dbReference type="PATRIC" id="fig|1267766.3.peg.1376"/>
<sequence length="289" mass="31480">MRYLVSVLVAAGMVTACTDGEDATTPTPGTSQSPVSDSTPGTPSDTVSEADDDPTDDTETSVIRSNGALTISEETDDYLFEYSYPSAAGNIPELAKLLDKRLERHKARLARDSAEARQEARSDGFPYNKHSYSAEWKVVADLARWLSLSSQVSTYSGGAHGNYGFDSLVWDKQEKRAFDAAEMFESAAALDAALKETLCDALNREREKRRGEPVPENGDGLFDQCISLEETTILVGSRGGRKFDRVGVLIGPYVAGPYAEGSFEFTFPVDADLLKAVKPEYRDAFASRN</sequence>
<evidence type="ECO:0000313" key="4">
    <source>
        <dbReference type="Proteomes" id="UP000034392"/>
    </source>
</evidence>
<protein>
    <recommendedName>
        <fullName evidence="2">Deacetylase PdaC domain-containing protein</fullName>
    </recommendedName>
</protein>
<dbReference type="KEGG" id="aay:WYH_01368"/>
<dbReference type="InterPro" id="IPR025303">
    <property type="entry name" value="PdaC"/>
</dbReference>
<dbReference type="RefSeq" id="WP_046903233.1">
    <property type="nucleotide sequence ID" value="NZ_CP011452.2"/>
</dbReference>
<accession>A0A0F7KS74</accession>
<feature type="compositionally biased region" description="Polar residues" evidence="1">
    <location>
        <begin position="24"/>
        <end position="44"/>
    </location>
</feature>
<dbReference type="AlphaFoldDB" id="A0A0F7KS74"/>
<dbReference type="Gene3D" id="3.30.565.40">
    <property type="entry name" value="Fervidobacterium nodosum Rt17-B1 like"/>
    <property type="match status" value="1"/>
</dbReference>
<dbReference type="OrthoDB" id="4760806at2"/>
<organism evidence="3 4">
    <name type="scientific">Croceibacterium atlanticum</name>
    <dbReference type="NCBI Taxonomy" id="1267766"/>
    <lineage>
        <taxon>Bacteria</taxon>
        <taxon>Pseudomonadati</taxon>
        <taxon>Pseudomonadota</taxon>
        <taxon>Alphaproteobacteria</taxon>
        <taxon>Sphingomonadales</taxon>
        <taxon>Erythrobacteraceae</taxon>
        <taxon>Croceibacterium</taxon>
    </lineage>
</organism>
<feature type="region of interest" description="Disordered" evidence="1">
    <location>
        <begin position="19"/>
        <end position="61"/>
    </location>
</feature>
<evidence type="ECO:0000256" key="1">
    <source>
        <dbReference type="SAM" id="MobiDB-lite"/>
    </source>
</evidence>
<gene>
    <name evidence="3" type="ORF">WYH_01368</name>
</gene>
<feature type="domain" description="Deacetylase PdaC" evidence="2">
    <location>
        <begin position="72"/>
        <end position="163"/>
    </location>
</feature>
<dbReference type="Proteomes" id="UP000034392">
    <property type="component" value="Chromosome"/>
</dbReference>
<dbReference type="STRING" id="1267766.WYH_01368"/>
<dbReference type="PROSITE" id="PS51257">
    <property type="entry name" value="PROKAR_LIPOPROTEIN"/>
    <property type="match status" value="1"/>
</dbReference>
<evidence type="ECO:0000259" key="2">
    <source>
        <dbReference type="Pfam" id="PF13739"/>
    </source>
</evidence>
<proteinExistence type="predicted"/>
<dbReference type="EMBL" id="CP011452">
    <property type="protein sequence ID" value="AKH42409.1"/>
    <property type="molecule type" value="Genomic_DNA"/>
</dbReference>
<keyword evidence="4" id="KW-1185">Reference proteome</keyword>
<feature type="compositionally biased region" description="Acidic residues" evidence="1">
    <location>
        <begin position="48"/>
        <end position="59"/>
    </location>
</feature>